<organism evidence="2 3">
    <name type="scientific">Paenibacillus uliginis N3/975</name>
    <dbReference type="NCBI Taxonomy" id="1313296"/>
    <lineage>
        <taxon>Bacteria</taxon>
        <taxon>Bacillati</taxon>
        <taxon>Bacillota</taxon>
        <taxon>Bacilli</taxon>
        <taxon>Bacillales</taxon>
        <taxon>Paenibacillaceae</taxon>
        <taxon>Paenibacillus</taxon>
    </lineage>
</organism>
<keyword evidence="1" id="KW-1133">Transmembrane helix</keyword>
<evidence type="ECO:0000313" key="3">
    <source>
        <dbReference type="Proteomes" id="UP000192940"/>
    </source>
</evidence>
<evidence type="ECO:0000256" key="1">
    <source>
        <dbReference type="SAM" id="Phobius"/>
    </source>
</evidence>
<reference evidence="2 3" key="1">
    <citation type="submission" date="2017-04" db="EMBL/GenBank/DDBJ databases">
        <authorList>
            <person name="Afonso C.L."/>
            <person name="Miller P.J."/>
            <person name="Scott M.A."/>
            <person name="Spackman E."/>
            <person name="Goraichik I."/>
            <person name="Dimitrov K.M."/>
            <person name="Suarez D.L."/>
            <person name="Swayne D.E."/>
        </authorList>
    </citation>
    <scope>NUCLEOTIDE SEQUENCE [LARGE SCALE GENOMIC DNA]</scope>
    <source>
        <strain evidence="2 3">N3/975</strain>
    </source>
</reference>
<evidence type="ECO:0000313" key="2">
    <source>
        <dbReference type="EMBL" id="SMF84195.1"/>
    </source>
</evidence>
<sequence length="114" mass="13390">MGISISSLVFILAIVRMLLKLWFVKGEKIKISETSGKRFYTWGGWILCLISLVILFNLDFSDMNIMRWFWLCFLIIASSFNAFAEWKYIRESKEHIISLVSLMIGTAYILLFMF</sequence>
<feature type="transmembrane region" description="Helical" evidence="1">
    <location>
        <begin position="6"/>
        <end position="23"/>
    </location>
</feature>
<gene>
    <name evidence="2" type="ORF">SAMN05661091_2544</name>
</gene>
<dbReference type="EMBL" id="LT840184">
    <property type="protein sequence ID" value="SMF84195.1"/>
    <property type="molecule type" value="Genomic_DNA"/>
</dbReference>
<proteinExistence type="predicted"/>
<feature type="transmembrane region" description="Helical" evidence="1">
    <location>
        <begin position="68"/>
        <end position="84"/>
    </location>
</feature>
<name>A0A1X7HDE8_9BACL</name>
<keyword evidence="1" id="KW-0812">Transmembrane</keyword>
<feature type="transmembrane region" description="Helical" evidence="1">
    <location>
        <begin position="39"/>
        <end position="56"/>
    </location>
</feature>
<dbReference type="AlphaFoldDB" id="A0A1X7HDE8"/>
<keyword evidence="3" id="KW-1185">Reference proteome</keyword>
<accession>A0A1X7HDE8</accession>
<protein>
    <recommendedName>
        <fullName evidence="4">DUF4181 domain-containing protein</fullName>
    </recommendedName>
</protein>
<evidence type="ECO:0008006" key="4">
    <source>
        <dbReference type="Google" id="ProtNLM"/>
    </source>
</evidence>
<dbReference type="Pfam" id="PF13789">
    <property type="entry name" value="DUF4181"/>
    <property type="match status" value="1"/>
</dbReference>
<dbReference type="Proteomes" id="UP000192940">
    <property type="component" value="Chromosome I"/>
</dbReference>
<dbReference type="InterPro" id="IPR025441">
    <property type="entry name" value="DUF4181"/>
</dbReference>
<feature type="transmembrane region" description="Helical" evidence="1">
    <location>
        <begin position="96"/>
        <end position="113"/>
    </location>
</feature>
<keyword evidence="1" id="KW-0472">Membrane</keyword>
<dbReference type="RefSeq" id="WP_208919485.1">
    <property type="nucleotide sequence ID" value="NZ_LT840184.1"/>
</dbReference>
<dbReference type="STRING" id="1313296.SAMN05661091_2544"/>